<gene>
    <name evidence="2" type="ORF">LAME_0E00496G</name>
</gene>
<name>A0A1G4JEK4_9SACH</name>
<feature type="region of interest" description="Disordered" evidence="1">
    <location>
        <begin position="35"/>
        <end position="68"/>
    </location>
</feature>
<reference evidence="3" key="1">
    <citation type="submission" date="2016-03" db="EMBL/GenBank/DDBJ databases">
        <authorList>
            <person name="Devillers Hugo."/>
        </authorList>
    </citation>
    <scope>NUCLEOTIDE SEQUENCE [LARGE SCALE GENOMIC DNA]</scope>
</reference>
<accession>A0A1G4JEK4</accession>
<dbReference type="GO" id="GO:0005680">
    <property type="term" value="C:anaphase-promoting complex"/>
    <property type="evidence" value="ECO:0007669"/>
    <property type="project" value="InterPro"/>
</dbReference>
<sequence length="319" mass="36507">MDFSLLSSLSLAMDTMAENQQCHPLKDLPVFKTLDESSTHRSDSRSWKSRPNAVREIPSSARKPVNTPPLAAYSASAEQPFYPRGNPHSSSFNAFEMQLELHERQLQRIRSIGWDSIRPIGVDLTLREREEIAKIEAKEKEEEERNYRQLRQEQSLNDPFGETVASPTPRLQTSLEQSPPPPDMDINLDQDVQEDETSYDYDDEFARIDGEEEQPSALAQRNTDRPERIVQQFIETSHIEGLSHPYDVENTYNGYDYDEVDSHEGTQPHLGSVPSLLPPIRNTDLGITAHMTDATPVRNPILSRRRQERRVTFDSSDCE</sequence>
<dbReference type="GO" id="GO:0031145">
    <property type="term" value="P:anaphase-promoting complex-dependent catabolic process"/>
    <property type="evidence" value="ECO:0007669"/>
    <property type="project" value="InterPro"/>
</dbReference>
<organism evidence="2 3">
    <name type="scientific">Lachancea meyersii CBS 8951</name>
    <dbReference type="NCBI Taxonomy" id="1266667"/>
    <lineage>
        <taxon>Eukaryota</taxon>
        <taxon>Fungi</taxon>
        <taxon>Dikarya</taxon>
        <taxon>Ascomycota</taxon>
        <taxon>Saccharomycotina</taxon>
        <taxon>Saccharomycetes</taxon>
        <taxon>Saccharomycetales</taxon>
        <taxon>Saccharomycetaceae</taxon>
        <taxon>Lachancea</taxon>
    </lineage>
</organism>
<evidence type="ECO:0000256" key="1">
    <source>
        <dbReference type="SAM" id="MobiDB-lite"/>
    </source>
</evidence>
<feature type="compositionally biased region" description="Basic and acidic residues" evidence="1">
    <location>
        <begin position="35"/>
        <end position="46"/>
    </location>
</feature>
<feature type="compositionally biased region" description="Polar residues" evidence="1">
    <location>
        <begin position="165"/>
        <end position="177"/>
    </location>
</feature>
<evidence type="ECO:0000313" key="2">
    <source>
        <dbReference type="EMBL" id="SCU88602.1"/>
    </source>
</evidence>
<feature type="region of interest" description="Disordered" evidence="1">
    <location>
        <begin position="139"/>
        <end position="188"/>
    </location>
</feature>
<dbReference type="Pfam" id="PF05841">
    <property type="entry name" value="Apc15p"/>
    <property type="match status" value="1"/>
</dbReference>
<dbReference type="AlphaFoldDB" id="A0A1G4JEK4"/>
<protein>
    <submittedName>
        <fullName evidence="2">LAME_0E00496g1_1</fullName>
    </submittedName>
</protein>
<feature type="compositionally biased region" description="Basic and acidic residues" evidence="1">
    <location>
        <begin position="139"/>
        <end position="151"/>
    </location>
</feature>
<evidence type="ECO:0000313" key="3">
    <source>
        <dbReference type="Proteomes" id="UP000191144"/>
    </source>
</evidence>
<proteinExistence type="predicted"/>
<dbReference type="OrthoDB" id="4047136at2759"/>
<feature type="region of interest" description="Disordered" evidence="1">
    <location>
        <begin position="206"/>
        <end position="226"/>
    </location>
</feature>
<dbReference type="InterPro" id="IPR008402">
    <property type="entry name" value="APC_su15/mnd2"/>
</dbReference>
<keyword evidence="3" id="KW-1185">Reference proteome</keyword>
<dbReference type="Proteomes" id="UP000191144">
    <property type="component" value="Chromosome E"/>
</dbReference>
<dbReference type="EMBL" id="LT598481">
    <property type="protein sequence ID" value="SCU88602.1"/>
    <property type="molecule type" value="Genomic_DNA"/>
</dbReference>